<evidence type="ECO:0000313" key="10">
    <source>
        <dbReference type="Proteomes" id="UP000263014"/>
    </source>
</evidence>
<reference evidence="8 11" key="2">
    <citation type="submission" date="2019-09" db="EMBL/GenBank/DDBJ databases">
        <title>Draft genome sequencing of Hungatella hathewayi 123Y-2.</title>
        <authorList>
            <person name="Lv Q."/>
            <person name="Li S."/>
        </authorList>
    </citation>
    <scope>NUCLEOTIDE SEQUENCE [LARGE SCALE GENOMIC DNA]</scope>
    <source>
        <strain evidence="8 11">123Y-2</strain>
    </source>
</reference>
<evidence type="ECO:0000256" key="4">
    <source>
        <dbReference type="ARBA" id="ARBA00022643"/>
    </source>
</evidence>
<organism evidence="9 10">
    <name type="scientific">Hungatella hathewayi</name>
    <dbReference type="NCBI Taxonomy" id="154046"/>
    <lineage>
        <taxon>Bacteria</taxon>
        <taxon>Bacillati</taxon>
        <taxon>Bacillota</taxon>
        <taxon>Clostridia</taxon>
        <taxon>Lachnospirales</taxon>
        <taxon>Lachnospiraceae</taxon>
        <taxon>Hungatella</taxon>
    </lineage>
</organism>
<reference evidence="9 10" key="1">
    <citation type="submission" date="2018-08" db="EMBL/GenBank/DDBJ databases">
        <title>A genome reference for cultivated species of the human gut microbiota.</title>
        <authorList>
            <person name="Zou Y."/>
            <person name="Xue W."/>
            <person name="Luo G."/>
        </authorList>
    </citation>
    <scope>NUCLEOTIDE SEQUENCE [LARGE SCALE GENOMIC DNA]</scope>
    <source>
        <strain evidence="9 10">TM09-12</strain>
    </source>
</reference>
<keyword evidence="3" id="KW-0285">Flavoprotein</keyword>
<feature type="compositionally biased region" description="Polar residues" evidence="6">
    <location>
        <begin position="166"/>
        <end position="175"/>
    </location>
</feature>
<keyword evidence="5" id="KW-0560">Oxidoreductase</keyword>
<sequence length="175" mass="19413">MSFLDLAKKRYSVRAYTEKKVEKEKLEAILEAAHVAPTGANNQPQHLIVVESDEGMNKVGKAANTYGAPLVIIICSDRNVTWTRPFDGKKLTDIDASIITDHMMMEATDLGLGSVWICYFKPDVLKEELAIPEGLEPVNILAIGYADTEKEPALSPDRHGRLRKPLSSTVSYEQL</sequence>
<name>A0A174V4S2_9FIRM</name>
<dbReference type="EMBL" id="QSON01000003">
    <property type="protein sequence ID" value="RGJ06054.1"/>
    <property type="molecule type" value="Genomic_DNA"/>
</dbReference>
<dbReference type="Proteomes" id="UP000434223">
    <property type="component" value="Unassembled WGS sequence"/>
</dbReference>
<evidence type="ECO:0000256" key="5">
    <source>
        <dbReference type="ARBA" id="ARBA00023002"/>
    </source>
</evidence>
<dbReference type="Proteomes" id="UP000263014">
    <property type="component" value="Unassembled WGS sequence"/>
</dbReference>
<comment type="cofactor">
    <cofactor evidence="1">
        <name>FMN</name>
        <dbReference type="ChEBI" id="CHEBI:58210"/>
    </cofactor>
</comment>
<dbReference type="InterPro" id="IPR000415">
    <property type="entry name" value="Nitroreductase-like"/>
</dbReference>
<evidence type="ECO:0000256" key="2">
    <source>
        <dbReference type="ARBA" id="ARBA00007118"/>
    </source>
</evidence>
<dbReference type="GO" id="GO:0016491">
    <property type="term" value="F:oxidoreductase activity"/>
    <property type="evidence" value="ECO:0007669"/>
    <property type="project" value="UniProtKB-KW"/>
</dbReference>
<dbReference type="InterPro" id="IPR029479">
    <property type="entry name" value="Nitroreductase"/>
</dbReference>
<keyword evidence="4" id="KW-0288">FMN</keyword>
<dbReference type="Pfam" id="PF00881">
    <property type="entry name" value="Nitroreductase"/>
    <property type="match status" value="1"/>
</dbReference>
<dbReference type="EMBL" id="WNME01000003">
    <property type="protein sequence ID" value="MUB62686.1"/>
    <property type="molecule type" value="Genomic_DNA"/>
</dbReference>
<protein>
    <submittedName>
        <fullName evidence="9">Nitroreductase</fullName>
    </submittedName>
</protein>
<dbReference type="OrthoDB" id="9812105at2"/>
<evidence type="ECO:0000259" key="7">
    <source>
        <dbReference type="Pfam" id="PF00881"/>
    </source>
</evidence>
<dbReference type="PANTHER" id="PTHR43673:SF2">
    <property type="entry name" value="NITROREDUCTASE"/>
    <property type="match status" value="1"/>
</dbReference>
<dbReference type="PANTHER" id="PTHR43673">
    <property type="entry name" value="NAD(P)H NITROREDUCTASE YDGI-RELATED"/>
    <property type="match status" value="1"/>
</dbReference>
<evidence type="ECO:0000256" key="1">
    <source>
        <dbReference type="ARBA" id="ARBA00001917"/>
    </source>
</evidence>
<dbReference type="AlphaFoldDB" id="A0A174V4S2"/>
<evidence type="ECO:0000256" key="3">
    <source>
        <dbReference type="ARBA" id="ARBA00022630"/>
    </source>
</evidence>
<evidence type="ECO:0000313" key="11">
    <source>
        <dbReference type="Proteomes" id="UP000434223"/>
    </source>
</evidence>
<dbReference type="GeneID" id="93150303"/>
<dbReference type="RefSeq" id="WP_006777254.1">
    <property type="nucleotide sequence ID" value="NZ_CABJBJ010000011.1"/>
</dbReference>
<dbReference type="CDD" id="cd20609">
    <property type="entry name" value="nitroreductase"/>
    <property type="match status" value="1"/>
</dbReference>
<dbReference type="SUPFAM" id="SSF55469">
    <property type="entry name" value="FMN-dependent nitroreductase-like"/>
    <property type="match status" value="1"/>
</dbReference>
<comment type="similarity">
    <text evidence="2">Belongs to the nitroreductase family.</text>
</comment>
<accession>A0A174V4S2</accession>
<evidence type="ECO:0000313" key="8">
    <source>
        <dbReference type="EMBL" id="MUB62686.1"/>
    </source>
</evidence>
<feature type="domain" description="Nitroreductase" evidence="7">
    <location>
        <begin position="8"/>
        <end position="63"/>
    </location>
</feature>
<feature type="region of interest" description="Disordered" evidence="6">
    <location>
        <begin position="152"/>
        <end position="175"/>
    </location>
</feature>
<proteinExistence type="inferred from homology"/>
<evidence type="ECO:0000256" key="6">
    <source>
        <dbReference type="SAM" id="MobiDB-lite"/>
    </source>
</evidence>
<evidence type="ECO:0000313" key="9">
    <source>
        <dbReference type="EMBL" id="RGJ06054.1"/>
    </source>
</evidence>
<gene>
    <name evidence="9" type="ORF">DXD79_08605</name>
    <name evidence="8" type="ORF">GNE07_06375</name>
</gene>
<dbReference type="Gene3D" id="3.40.109.10">
    <property type="entry name" value="NADH Oxidase"/>
    <property type="match status" value="1"/>
</dbReference>
<comment type="caution">
    <text evidence="9">The sequence shown here is derived from an EMBL/GenBank/DDBJ whole genome shotgun (WGS) entry which is preliminary data.</text>
</comment>